<sequence length="42" mass="4576">MMEHPTHVGTRLRAVVATRCANDEIASPASRLLQKSAVEMPT</sequence>
<evidence type="ECO:0000313" key="1">
    <source>
        <dbReference type="EMBL" id="NYH75276.1"/>
    </source>
</evidence>
<reference evidence="1 2" key="1">
    <citation type="submission" date="2020-07" db="EMBL/GenBank/DDBJ databases">
        <title>Genomic analyses of the natural microbiome of Caenorhabditis elegans.</title>
        <authorList>
            <person name="Samuel B."/>
        </authorList>
    </citation>
    <scope>NUCLEOTIDE SEQUENCE [LARGE SCALE GENOMIC DNA]</scope>
    <source>
        <strain evidence="1 2">BIGb0408</strain>
    </source>
</reference>
<organism evidence="1 2">
    <name type="scientific">Phytopseudomonas flavescens</name>
    <dbReference type="NCBI Taxonomy" id="29435"/>
    <lineage>
        <taxon>Bacteria</taxon>
        <taxon>Pseudomonadati</taxon>
        <taxon>Pseudomonadota</taxon>
        <taxon>Gammaproteobacteria</taxon>
        <taxon>Pseudomonadales</taxon>
        <taxon>Pseudomonadaceae</taxon>
        <taxon>Phytopseudomonas</taxon>
    </lineage>
</organism>
<dbReference type="AlphaFoldDB" id="A0A7Z0BSI8"/>
<protein>
    <submittedName>
        <fullName evidence="1">Uncharacterized protein</fullName>
    </submittedName>
</protein>
<name>A0A7Z0BSI8_9GAMM</name>
<dbReference type="EMBL" id="JACBYV010000001">
    <property type="protein sequence ID" value="NYH75276.1"/>
    <property type="molecule type" value="Genomic_DNA"/>
</dbReference>
<proteinExistence type="predicted"/>
<comment type="caution">
    <text evidence="1">The sequence shown here is derived from an EMBL/GenBank/DDBJ whole genome shotgun (WGS) entry which is preliminary data.</text>
</comment>
<dbReference type="Proteomes" id="UP000578688">
    <property type="component" value="Unassembled WGS sequence"/>
</dbReference>
<keyword evidence="2" id="KW-1185">Reference proteome</keyword>
<accession>A0A7Z0BSI8</accession>
<evidence type="ECO:0000313" key="2">
    <source>
        <dbReference type="Proteomes" id="UP000578688"/>
    </source>
</evidence>
<gene>
    <name evidence="1" type="ORF">FHR27_003886</name>
</gene>